<dbReference type="SUPFAM" id="SSF52833">
    <property type="entry name" value="Thioredoxin-like"/>
    <property type="match status" value="1"/>
</dbReference>
<gene>
    <name evidence="1" type="ORF">A2617_02205</name>
</gene>
<accession>A0A1F5MZY7</accession>
<evidence type="ECO:0008006" key="3">
    <source>
        <dbReference type="Google" id="ProtNLM"/>
    </source>
</evidence>
<evidence type="ECO:0000313" key="2">
    <source>
        <dbReference type="Proteomes" id="UP000177135"/>
    </source>
</evidence>
<dbReference type="AlphaFoldDB" id="A0A1F5MZY7"/>
<protein>
    <recommendedName>
        <fullName evidence="3">Thioredoxin domain-containing protein</fullName>
    </recommendedName>
</protein>
<dbReference type="InterPro" id="IPR036249">
    <property type="entry name" value="Thioredoxin-like_sf"/>
</dbReference>
<name>A0A1F5MZY7_9BACT</name>
<sequence>MRKFPILIIVLSLALLGGFIFISSRNQSDSSQNVVSAAPPPLPEKGTYEFFWGDGCPHCAKVEEFFKGWEATAPAKINRKEVYKNKENANLLVQRALSCGIPQNELGVPLMVTPEGKCLTGDAPIIDFLKGLK</sequence>
<dbReference type="EMBL" id="MFEC01000029">
    <property type="protein sequence ID" value="OGE70924.1"/>
    <property type="molecule type" value="Genomic_DNA"/>
</dbReference>
<reference evidence="1 2" key="1">
    <citation type="journal article" date="2016" name="Nat. Commun.">
        <title>Thousands of microbial genomes shed light on interconnected biogeochemical processes in an aquifer system.</title>
        <authorList>
            <person name="Anantharaman K."/>
            <person name="Brown C.T."/>
            <person name="Hug L.A."/>
            <person name="Sharon I."/>
            <person name="Castelle C.J."/>
            <person name="Probst A.J."/>
            <person name="Thomas B.C."/>
            <person name="Singh A."/>
            <person name="Wilkins M.J."/>
            <person name="Karaoz U."/>
            <person name="Brodie E.L."/>
            <person name="Williams K.H."/>
            <person name="Hubbard S.S."/>
            <person name="Banfield J.F."/>
        </authorList>
    </citation>
    <scope>NUCLEOTIDE SEQUENCE [LARGE SCALE GENOMIC DNA]</scope>
</reference>
<proteinExistence type="predicted"/>
<dbReference type="Proteomes" id="UP000177135">
    <property type="component" value="Unassembled WGS sequence"/>
</dbReference>
<comment type="caution">
    <text evidence="1">The sequence shown here is derived from an EMBL/GenBank/DDBJ whole genome shotgun (WGS) entry which is preliminary data.</text>
</comment>
<organism evidence="1 2">
    <name type="scientific">Candidatus Daviesbacteria bacterium RIFOXYD1_FULL_41_10</name>
    <dbReference type="NCBI Taxonomy" id="1797801"/>
    <lineage>
        <taxon>Bacteria</taxon>
        <taxon>Candidatus Daviesiibacteriota</taxon>
    </lineage>
</organism>
<evidence type="ECO:0000313" key="1">
    <source>
        <dbReference type="EMBL" id="OGE70924.1"/>
    </source>
</evidence>